<dbReference type="InterPro" id="IPR029044">
    <property type="entry name" value="Nucleotide-diphossugar_trans"/>
</dbReference>
<evidence type="ECO:0000256" key="1">
    <source>
        <dbReference type="ARBA" id="ARBA00006890"/>
    </source>
</evidence>
<dbReference type="EMBL" id="MHOT01000006">
    <property type="protein sequence ID" value="OGZ69663.1"/>
    <property type="molecule type" value="Genomic_DNA"/>
</dbReference>
<keyword evidence="3" id="KW-0808">Transferase</keyword>
<evidence type="ECO:0000313" key="7">
    <source>
        <dbReference type="EMBL" id="OGZ69663.1"/>
    </source>
</evidence>
<evidence type="ECO:0000256" key="5">
    <source>
        <dbReference type="ARBA" id="ARBA00048128"/>
    </source>
</evidence>
<dbReference type="EC" id="2.7.7.9" evidence="2"/>
<dbReference type="STRING" id="1802207.A3D44_04160"/>
<comment type="caution">
    <text evidence="7">The sequence shown here is derived from an EMBL/GenBank/DDBJ whole genome shotgun (WGS) entry which is preliminary data.</text>
</comment>
<sequence>MEEEVPIKKAIIPIAGMGTRFLPLSLAISKEFFPLVDKPIIQYIIEEVKMSGIKEIIFVVSPKQKMILNYLKKYPDLEAVLIKRKKEHILKELHDFEKLFEDISFSFVMQKMPMGDGHALLQAAKLVGGEPVAVSFGDDVVASEEPALLQLMNIFKTCQAPVIALKSLPKEVISAYGNVAVEKIANHLYKIKKIIEKPAPDQIQSNLVIVGKYVLTPDVFDYVKIAAPGEKGEIILGEVFEKMLNEGRTIYGYELKGEWLECGDKLKWLKSFFYMALHDQRFGKQLRDYLKTIK</sequence>
<evidence type="ECO:0000256" key="4">
    <source>
        <dbReference type="ARBA" id="ARBA00022695"/>
    </source>
</evidence>
<organism evidence="7 8">
    <name type="scientific">Candidatus Staskawiczbacteria bacterium RIFCSPHIGHO2_02_FULL_42_22</name>
    <dbReference type="NCBI Taxonomy" id="1802207"/>
    <lineage>
        <taxon>Bacteria</taxon>
        <taxon>Candidatus Staskawicziibacteriota</taxon>
    </lineage>
</organism>
<feature type="domain" description="Nucleotidyl transferase" evidence="6">
    <location>
        <begin position="9"/>
        <end position="264"/>
    </location>
</feature>
<comment type="similarity">
    <text evidence="1">Belongs to the UDPGP type 2 family.</text>
</comment>
<dbReference type="AlphaFoldDB" id="A0A1G2I4G8"/>
<dbReference type="GO" id="GO:0006011">
    <property type="term" value="P:UDP-alpha-D-glucose metabolic process"/>
    <property type="evidence" value="ECO:0007669"/>
    <property type="project" value="InterPro"/>
</dbReference>
<dbReference type="InterPro" id="IPR005771">
    <property type="entry name" value="GalU_uridylyltTrfase_bac/arc"/>
</dbReference>
<name>A0A1G2I4G8_9BACT</name>
<dbReference type="InterPro" id="IPR005835">
    <property type="entry name" value="NTP_transferase_dom"/>
</dbReference>
<dbReference type="PANTHER" id="PTHR43197:SF1">
    <property type="entry name" value="UTP--GLUCOSE-1-PHOSPHATE URIDYLYLTRANSFERASE"/>
    <property type="match status" value="1"/>
</dbReference>
<gene>
    <name evidence="7" type="ORF">A3D44_04160</name>
</gene>
<dbReference type="SUPFAM" id="SSF53448">
    <property type="entry name" value="Nucleotide-diphospho-sugar transferases"/>
    <property type="match status" value="1"/>
</dbReference>
<evidence type="ECO:0000259" key="6">
    <source>
        <dbReference type="Pfam" id="PF00483"/>
    </source>
</evidence>
<dbReference type="Pfam" id="PF00483">
    <property type="entry name" value="NTP_transferase"/>
    <property type="match status" value="1"/>
</dbReference>
<dbReference type="GO" id="GO:0003983">
    <property type="term" value="F:UTP:glucose-1-phosphate uridylyltransferase activity"/>
    <property type="evidence" value="ECO:0007669"/>
    <property type="project" value="UniProtKB-EC"/>
</dbReference>
<dbReference type="Proteomes" id="UP000178820">
    <property type="component" value="Unassembled WGS sequence"/>
</dbReference>
<dbReference type="Gene3D" id="3.90.550.10">
    <property type="entry name" value="Spore Coat Polysaccharide Biosynthesis Protein SpsA, Chain A"/>
    <property type="match status" value="1"/>
</dbReference>
<protein>
    <recommendedName>
        <fullName evidence="2">UTP--glucose-1-phosphate uridylyltransferase</fullName>
        <ecNumber evidence="2">2.7.7.9</ecNumber>
    </recommendedName>
</protein>
<comment type="catalytic activity">
    <reaction evidence="5">
        <text>alpha-D-glucose 1-phosphate + UTP + H(+) = UDP-alpha-D-glucose + diphosphate</text>
        <dbReference type="Rhea" id="RHEA:19889"/>
        <dbReference type="ChEBI" id="CHEBI:15378"/>
        <dbReference type="ChEBI" id="CHEBI:33019"/>
        <dbReference type="ChEBI" id="CHEBI:46398"/>
        <dbReference type="ChEBI" id="CHEBI:58601"/>
        <dbReference type="ChEBI" id="CHEBI:58885"/>
        <dbReference type="EC" id="2.7.7.9"/>
    </reaction>
</comment>
<reference evidence="7 8" key="1">
    <citation type="journal article" date="2016" name="Nat. Commun.">
        <title>Thousands of microbial genomes shed light on interconnected biogeochemical processes in an aquifer system.</title>
        <authorList>
            <person name="Anantharaman K."/>
            <person name="Brown C.T."/>
            <person name="Hug L.A."/>
            <person name="Sharon I."/>
            <person name="Castelle C.J."/>
            <person name="Probst A.J."/>
            <person name="Thomas B.C."/>
            <person name="Singh A."/>
            <person name="Wilkins M.J."/>
            <person name="Karaoz U."/>
            <person name="Brodie E.L."/>
            <person name="Williams K.H."/>
            <person name="Hubbard S.S."/>
            <person name="Banfield J.F."/>
        </authorList>
    </citation>
    <scope>NUCLEOTIDE SEQUENCE [LARGE SCALE GENOMIC DNA]</scope>
</reference>
<accession>A0A1G2I4G8</accession>
<evidence type="ECO:0000256" key="2">
    <source>
        <dbReference type="ARBA" id="ARBA00012415"/>
    </source>
</evidence>
<dbReference type="PANTHER" id="PTHR43197">
    <property type="entry name" value="UTP--GLUCOSE-1-PHOSPHATE URIDYLYLTRANSFERASE"/>
    <property type="match status" value="1"/>
</dbReference>
<proteinExistence type="inferred from homology"/>
<evidence type="ECO:0000313" key="8">
    <source>
        <dbReference type="Proteomes" id="UP000178820"/>
    </source>
</evidence>
<evidence type="ECO:0000256" key="3">
    <source>
        <dbReference type="ARBA" id="ARBA00022679"/>
    </source>
</evidence>
<keyword evidence="4" id="KW-0548">Nucleotidyltransferase</keyword>